<feature type="compositionally biased region" description="Basic and acidic residues" evidence="1">
    <location>
        <begin position="1"/>
        <end position="27"/>
    </location>
</feature>
<comment type="caution">
    <text evidence="2">The sequence shown here is derived from an EMBL/GenBank/DDBJ whole genome shotgun (WGS) entry which is preliminary data.</text>
</comment>
<feature type="non-terminal residue" evidence="2">
    <location>
        <position position="1"/>
    </location>
</feature>
<name>A0A392RAR0_9FABA</name>
<accession>A0A392RAR0</accession>
<feature type="compositionally biased region" description="Basic residues" evidence="1">
    <location>
        <begin position="44"/>
        <end position="64"/>
    </location>
</feature>
<protein>
    <submittedName>
        <fullName evidence="2">Uncharacterized protein</fullName>
    </submittedName>
</protein>
<sequence length="92" mass="10263">EDKKGTETAVAKDVKASDNKDSDKSKGYEATASEVKPAAEKAKGKAIKKPRTVKKKAPRVQRKMIIHDDDSEETEEEPLIKRKKSEPVQKQT</sequence>
<dbReference type="Proteomes" id="UP000265520">
    <property type="component" value="Unassembled WGS sequence"/>
</dbReference>
<dbReference type="EMBL" id="LXQA010197498">
    <property type="protein sequence ID" value="MCI32645.1"/>
    <property type="molecule type" value="Genomic_DNA"/>
</dbReference>
<proteinExistence type="predicted"/>
<evidence type="ECO:0000256" key="1">
    <source>
        <dbReference type="SAM" id="MobiDB-lite"/>
    </source>
</evidence>
<dbReference type="AlphaFoldDB" id="A0A392RAR0"/>
<feature type="region of interest" description="Disordered" evidence="1">
    <location>
        <begin position="1"/>
        <end position="92"/>
    </location>
</feature>
<evidence type="ECO:0000313" key="2">
    <source>
        <dbReference type="EMBL" id="MCI32645.1"/>
    </source>
</evidence>
<evidence type="ECO:0000313" key="3">
    <source>
        <dbReference type="Proteomes" id="UP000265520"/>
    </source>
</evidence>
<reference evidence="2 3" key="1">
    <citation type="journal article" date="2018" name="Front. Plant Sci.">
        <title>Red Clover (Trifolium pratense) and Zigzag Clover (T. medium) - A Picture of Genomic Similarities and Differences.</title>
        <authorList>
            <person name="Dluhosova J."/>
            <person name="Istvanek J."/>
            <person name="Nedelnik J."/>
            <person name="Repkova J."/>
        </authorList>
    </citation>
    <scope>NUCLEOTIDE SEQUENCE [LARGE SCALE GENOMIC DNA]</scope>
    <source>
        <strain evidence="3">cv. 10/8</strain>
        <tissue evidence="2">Leaf</tissue>
    </source>
</reference>
<keyword evidence="3" id="KW-1185">Reference proteome</keyword>
<organism evidence="2 3">
    <name type="scientific">Trifolium medium</name>
    <dbReference type="NCBI Taxonomy" id="97028"/>
    <lineage>
        <taxon>Eukaryota</taxon>
        <taxon>Viridiplantae</taxon>
        <taxon>Streptophyta</taxon>
        <taxon>Embryophyta</taxon>
        <taxon>Tracheophyta</taxon>
        <taxon>Spermatophyta</taxon>
        <taxon>Magnoliopsida</taxon>
        <taxon>eudicotyledons</taxon>
        <taxon>Gunneridae</taxon>
        <taxon>Pentapetalae</taxon>
        <taxon>rosids</taxon>
        <taxon>fabids</taxon>
        <taxon>Fabales</taxon>
        <taxon>Fabaceae</taxon>
        <taxon>Papilionoideae</taxon>
        <taxon>50 kb inversion clade</taxon>
        <taxon>NPAAA clade</taxon>
        <taxon>Hologalegina</taxon>
        <taxon>IRL clade</taxon>
        <taxon>Trifolieae</taxon>
        <taxon>Trifolium</taxon>
    </lineage>
</organism>